<evidence type="ECO:0000256" key="11">
    <source>
        <dbReference type="ARBA" id="ARBA00023014"/>
    </source>
</evidence>
<feature type="domain" description="Radical SAM core" evidence="16">
    <location>
        <begin position="61"/>
        <end position="294"/>
    </location>
</feature>
<dbReference type="EC" id="2.8.1.6" evidence="3 13"/>
<gene>
    <name evidence="13 17" type="primary">bioB</name>
    <name evidence="17" type="ORF">BHAOGJBA_2548</name>
</gene>
<feature type="binding site" evidence="13 14">
    <location>
        <position position="217"/>
    </location>
    <ligand>
        <name>[2Fe-2S] cluster</name>
        <dbReference type="ChEBI" id="CHEBI:190135"/>
    </ligand>
</feature>
<dbReference type="InterPro" id="IPR024177">
    <property type="entry name" value="Biotin_synthase"/>
</dbReference>
<keyword evidence="5 13" id="KW-0808">Transferase</keyword>
<dbReference type="RefSeq" id="WP_238230078.1">
    <property type="nucleotide sequence ID" value="NZ_BPQO01000009.1"/>
</dbReference>
<keyword evidence="8 13" id="KW-0479">Metal-binding</keyword>
<dbReference type="PANTHER" id="PTHR22976:SF2">
    <property type="entry name" value="BIOTIN SYNTHASE, MITOCHONDRIAL"/>
    <property type="match status" value="1"/>
</dbReference>
<name>A0AAV4ZLK2_9HYPH</name>
<evidence type="ECO:0000313" key="18">
    <source>
        <dbReference type="Proteomes" id="UP001055247"/>
    </source>
</evidence>
<accession>A0AAV4ZLK2</accession>
<dbReference type="SMART" id="SM00729">
    <property type="entry name" value="Elp3"/>
    <property type="match status" value="1"/>
</dbReference>
<dbReference type="CDD" id="cd01335">
    <property type="entry name" value="Radical_SAM"/>
    <property type="match status" value="1"/>
</dbReference>
<feature type="binding site" evidence="13 14">
    <location>
        <position position="83"/>
    </location>
    <ligand>
        <name>[4Fe-4S] cluster</name>
        <dbReference type="ChEBI" id="CHEBI:49883"/>
        <note>4Fe-4S-S-AdoMet</note>
    </ligand>
</feature>
<evidence type="ECO:0000259" key="16">
    <source>
        <dbReference type="PROSITE" id="PS51918"/>
    </source>
</evidence>
<dbReference type="Pfam" id="PF04055">
    <property type="entry name" value="Radical_SAM"/>
    <property type="match status" value="1"/>
</dbReference>
<keyword evidence="10 13" id="KW-0408">Iron</keyword>
<keyword evidence="7 13" id="KW-0001">2Fe-2S</keyword>
<dbReference type="InterPro" id="IPR013785">
    <property type="entry name" value="Aldolase_TIM"/>
</dbReference>
<reference evidence="17" key="1">
    <citation type="journal article" date="2016" name="Front. Microbiol.">
        <title>Genome Sequence of the Piezophilic, Mesophilic Sulfate-Reducing Bacterium Desulfovibrio indicus J2T.</title>
        <authorList>
            <person name="Cao J."/>
            <person name="Maignien L."/>
            <person name="Shao Z."/>
            <person name="Alain K."/>
            <person name="Jebbar M."/>
        </authorList>
    </citation>
    <scope>NUCLEOTIDE SEQUENCE</scope>
    <source>
        <strain evidence="17">DSM 16372</strain>
    </source>
</reference>
<comment type="cofactor">
    <cofactor evidence="13">
        <name>[2Fe-2S] cluster</name>
        <dbReference type="ChEBI" id="CHEBI:190135"/>
    </cofactor>
    <text evidence="13">Binds 1 [2Fe-2S] cluster. The cluster is coordinated with 3 cysteines and 1 arginine.</text>
</comment>
<dbReference type="SUPFAM" id="SSF102114">
    <property type="entry name" value="Radical SAM enzymes"/>
    <property type="match status" value="1"/>
</dbReference>
<dbReference type="GO" id="GO:0005506">
    <property type="term" value="F:iron ion binding"/>
    <property type="evidence" value="ECO:0007669"/>
    <property type="project" value="UniProtKB-UniRule"/>
</dbReference>
<dbReference type="PANTHER" id="PTHR22976">
    <property type="entry name" value="BIOTIN SYNTHASE"/>
    <property type="match status" value="1"/>
</dbReference>
<evidence type="ECO:0000256" key="12">
    <source>
        <dbReference type="ARBA" id="ARBA00051157"/>
    </source>
</evidence>
<keyword evidence="4 13" id="KW-0004">4Fe-4S</keyword>
<dbReference type="InterPro" id="IPR058240">
    <property type="entry name" value="rSAM_sf"/>
</dbReference>
<dbReference type="HAMAP" id="MF_01694">
    <property type="entry name" value="BioB"/>
    <property type="match status" value="1"/>
</dbReference>
<dbReference type="GO" id="GO:0009102">
    <property type="term" value="P:biotin biosynthetic process"/>
    <property type="evidence" value="ECO:0007669"/>
    <property type="project" value="UniProtKB-UniRule"/>
</dbReference>
<evidence type="ECO:0000256" key="14">
    <source>
        <dbReference type="PIRSR" id="PIRSR001619-1"/>
    </source>
</evidence>
<keyword evidence="6 13" id="KW-0949">S-adenosyl-L-methionine</keyword>
<dbReference type="SFLD" id="SFLDF00272">
    <property type="entry name" value="biotin_synthase"/>
    <property type="match status" value="1"/>
</dbReference>
<evidence type="ECO:0000256" key="2">
    <source>
        <dbReference type="ARBA" id="ARBA00010765"/>
    </source>
</evidence>
<dbReference type="InterPro" id="IPR010722">
    <property type="entry name" value="BATS_dom"/>
</dbReference>
<feature type="binding site" evidence="13 14">
    <location>
        <position position="157"/>
    </location>
    <ligand>
        <name>[2Fe-2S] cluster</name>
        <dbReference type="ChEBI" id="CHEBI:190135"/>
    </ligand>
</feature>
<organism evidence="17 18">
    <name type="scientific">Methylobacterium hispanicum</name>
    <dbReference type="NCBI Taxonomy" id="270350"/>
    <lineage>
        <taxon>Bacteria</taxon>
        <taxon>Pseudomonadati</taxon>
        <taxon>Pseudomonadota</taxon>
        <taxon>Alphaproteobacteria</taxon>
        <taxon>Hyphomicrobiales</taxon>
        <taxon>Methylobacteriaceae</taxon>
        <taxon>Methylobacterium</taxon>
    </lineage>
</organism>
<feature type="binding site" evidence="13 14">
    <location>
        <position position="80"/>
    </location>
    <ligand>
        <name>[4Fe-4S] cluster</name>
        <dbReference type="ChEBI" id="CHEBI:49883"/>
        <note>4Fe-4S-S-AdoMet</note>
    </ligand>
</feature>
<keyword evidence="11 13" id="KW-0411">Iron-sulfur</keyword>
<dbReference type="EMBL" id="BPQO01000009">
    <property type="protein sequence ID" value="GJD89023.1"/>
    <property type="molecule type" value="Genomic_DNA"/>
</dbReference>
<evidence type="ECO:0000256" key="7">
    <source>
        <dbReference type="ARBA" id="ARBA00022714"/>
    </source>
</evidence>
<comment type="catalytic activity">
    <reaction evidence="12 13">
        <text>(4R,5S)-dethiobiotin + (sulfur carrier)-SH + 2 reduced [2Fe-2S]-[ferredoxin] + 2 S-adenosyl-L-methionine = (sulfur carrier)-H + biotin + 2 5'-deoxyadenosine + 2 L-methionine + 2 oxidized [2Fe-2S]-[ferredoxin]</text>
        <dbReference type="Rhea" id="RHEA:22060"/>
        <dbReference type="Rhea" id="RHEA-COMP:10000"/>
        <dbReference type="Rhea" id="RHEA-COMP:10001"/>
        <dbReference type="Rhea" id="RHEA-COMP:14737"/>
        <dbReference type="Rhea" id="RHEA-COMP:14739"/>
        <dbReference type="ChEBI" id="CHEBI:17319"/>
        <dbReference type="ChEBI" id="CHEBI:29917"/>
        <dbReference type="ChEBI" id="CHEBI:33737"/>
        <dbReference type="ChEBI" id="CHEBI:33738"/>
        <dbReference type="ChEBI" id="CHEBI:57586"/>
        <dbReference type="ChEBI" id="CHEBI:57844"/>
        <dbReference type="ChEBI" id="CHEBI:59789"/>
        <dbReference type="ChEBI" id="CHEBI:64428"/>
        <dbReference type="ChEBI" id="CHEBI:149473"/>
        <dbReference type="EC" id="2.8.1.6"/>
    </reaction>
</comment>
<comment type="subunit">
    <text evidence="13">Homodimer.</text>
</comment>
<keyword evidence="18" id="KW-1185">Reference proteome</keyword>
<feature type="binding site" evidence="13 14">
    <location>
        <position position="125"/>
    </location>
    <ligand>
        <name>[2Fe-2S] cluster</name>
        <dbReference type="ChEBI" id="CHEBI:190135"/>
    </ligand>
</feature>
<dbReference type="PROSITE" id="PS51918">
    <property type="entry name" value="RADICAL_SAM"/>
    <property type="match status" value="1"/>
</dbReference>
<dbReference type="InterPro" id="IPR002684">
    <property type="entry name" value="Biotin_synth/BioAB"/>
</dbReference>
<protein>
    <recommendedName>
        <fullName evidence="3 13">Biotin synthase</fullName>
        <ecNumber evidence="3 13">2.8.1.6</ecNumber>
    </recommendedName>
</protein>
<dbReference type="GO" id="GO:0051539">
    <property type="term" value="F:4 iron, 4 sulfur cluster binding"/>
    <property type="evidence" value="ECO:0007669"/>
    <property type="project" value="UniProtKB-KW"/>
</dbReference>
<dbReference type="NCBIfam" id="TIGR00433">
    <property type="entry name" value="bioB"/>
    <property type="match status" value="1"/>
</dbReference>
<evidence type="ECO:0000256" key="9">
    <source>
        <dbReference type="ARBA" id="ARBA00022756"/>
    </source>
</evidence>
<dbReference type="AlphaFoldDB" id="A0AAV4ZLK2"/>
<evidence type="ECO:0000256" key="13">
    <source>
        <dbReference type="HAMAP-Rule" id="MF_01694"/>
    </source>
</evidence>
<dbReference type="SFLD" id="SFLDS00029">
    <property type="entry name" value="Radical_SAM"/>
    <property type="match status" value="1"/>
</dbReference>
<proteinExistence type="inferred from homology"/>
<comment type="function">
    <text evidence="13">Catalyzes the conversion of dethiobiotin (DTB) to biotin by the insertion of a sulfur atom into dethiobiotin via a radical-based mechanism.</text>
</comment>
<evidence type="ECO:0000256" key="8">
    <source>
        <dbReference type="ARBA" id="ARBA00022723"/>
    </source>
</evidence>
<comment type="pathway">
    <text evidence="1 13">Cofactor biosynthesis; biotin biosynthesis; biotin from 7,8-diaminononanoate: step 2/2.</text>
</comment>
<dbReference type="Gene3D" id="3.20.20.70">
    <property type="entry name" value="Aldolase class I"/>
    <property type="match status" value="1"/>
</dbReference>
<evidence type="ECO:0000256" key="5">
    <source>
        <dbReference type="ARBA" id="ARBA00022679"/>
    </source>
</evidence>
<dbReference type="Proteomes" id="UP001055247">
    <property type="component" value="Unassembled WGS sequence"/>
</dbReference>
<keyword evidence="9 13" id="KW-0093">Biotin biosynthesis</keyword>
<evidence type="ECO:0000256" key="3">
    <source>
        <dbReference type="ARBA" id="ARBA00012236"/>
    </source>
</evidence>
<dbReference type="Pfam" id="PF06968">
    <property type="entry name" value="BATS"/>
    <property type="match status" value="1"/>
</dbReference>
<comment type="caution">
    <text evidence="17">The sequence shown here is derived from an EMBL/GenBank/DDBJ whole genome shotgun (WGS) entry which is preliminary data.</text>
</comment>
<evidence type="ECO:0000256" key="6">
    <source>
        <dbReference type="ARBA" id="ARBA00022691"/>
    </source>
</evidence>
<dbReference type="SFLD" id="SFLDG01278">
    <property type="entry name" value="biotin_synthase_like"/>
    <property type="match status" value="1"/>
</dbReference>
<dbReference type="InterPro" id="IPR006638">
    <property type="entry name" value="Elp3/MiaA/NifB-like_rSAM"/>
</dbReference>
<evidence type="ECO:0000313" key="17">
    <source>
        <dbReference type="EMBL" id="GJD89023.1"/>
    </source>
</evidence>
<evidence type="ECO:0000256" key="4">
    <source>
        <dbReference type="ARBA" id="ARBA00022485"/>
    </source>
</evidence>
<feature type="region of interest" description="Disordered" evidence="15">
    <location>
        <begin position="1"/>
        <end position="22"/>
    </location>
</feature>
<feature type="binding site" evidence="13 14">
    <location>
        <position position="76"/>
    </location>
    <ligand>
        <name>[4Fe-4S] cluster</name>
        <dbReference type="ChEBI" id="CHEBI:49883"/>
        <note>4Fe-4S-S-AdoMet</note>
    </ligand>
</feature>
<dbReference type="SFLD" id="SFLDG01060">
    <property type="entry name" value="BATS_domain_containing"/>
    <property type="match status" value="1"/>
</dbReference>
<reference evidence="17" key="2">
    <citation type="submission" date="2021-08" db="EMBL/GenBank/DDBJ databases">
        <authorList>
            <person name="Tani A."/>
            <person name="Ola A."/>
            <person name="Ogura Y."/>
            <person name="Katsura K."/>
            <person name="Hayashi T."/>
        </authorList>
    </citation>
    <scope>NUCLEOTIDE SEQUENCE</scope>
    <source>
        <strain evidence="17">DSM 16372</strain>
    </source>
</reference>
<sequence>MSETLSPRSPETPAAPSGPGAIGHAIRHDWSVAEIRAIHDLPLLDLVHRAALVHRQHNDPADIQRAALLSIKTGGCPEDCAYCPQSAHHTGEGKSGLVPRERLMPVESVLREAAAAKANGAHRFCMGAAWRQPKDGPEFDAVLAMVRGVRGLGMEACVTLGMLTPAQAERLAEAGLTSYNHNLDTGPDFYGDIISTRTYEDRLRTLENVRAAGIGVCCGGIVGMGEGVTDRAQMLQVLANHAPHPESVPINALVAVAGTPLEDRPPIDPLDLVRMCATARIVMPRARVRLSAGRKSLTREAQILCFLAGANSIFYGERLLTTANNETDDDAALLRDIGIVVREPVLAAAE</sequence>
<dbReference type="SMART" id="SM00876">
    <property type="entry name" value="BATS"/>
    <property type="match status" value="1"/>
</dbReference>
<feature type="binding site" evidence="13 14">
    <location>
        <position position="289"/>
    </location>
    <ligand>
        <name>[2Fe-2S] cluster</name>
        <dbReference type="ChEBI" id="CHEBI:190135"/>
    </ligand>
</feature>
<comment type="cofactor">
    <cofactor evidence="13 14">
        <name>[4Fe-4S] cluster</name>
        <dbReference type="ChEBI" id="CHEBI:49883"/>
    </cofactor>
    <text evidence="13 14">Binds 1 [4Fe-4S] cluster. The cluster is coordinated with 3 cysteines and an exchangeable S-adenosyl-L-methionine.</text>
</comment>
<dbReference type="GO" id="GO:0051537">
    <property type="term" value="F:2 iron, 2 sulfur cluster binding"/>
    <property type="evidence" value="ECO:0007669"/>
    <property type="project" value="UniProtKB-KW"/>
</dbReference>
<evidence type="ECO:0000256" key="15">
    <source>
        <dbReference type="SAM" id="MobiDB-lite"/>
    </source>
</evidence>
<comment type="similarity">
    <text evidence="2 13">Belongs to the radical SAM superfamily. Biotin synthase family.</text>
</comment>
<dbReference type="PIRSF" id="PIRSF001619">
    <property type="entry name" value="Biotin_synth"/>
    <property type="match status" value="1"/>
</dbReference>
<dbReference type="InterPro" id="IPR007197">
    <property type="entry name" value="rSAM"/>
</dbReference>
<evidence type="ECO:0000256" key="10">
    <source>
        <dbReference type="ARBA" id="ARBA00023004"/>
    </source>
</evidence>
<evidence type="ECO:0000256" key="1">
    <source>
        <dbReference type="ARBA" id="ARBA00004942"/>
    </source>
</evidence>
<comment type="cofactor">
    <cofactor evidence="14">
        <name>[2Fe-2S] cluster</name>
        <dbReference type="ChEBI" id="CHEBI:190135"/>
    </cofactor>
    <text evidence="14">Binds 1 [2Fe-2S] cluster. The cluster is coordinated with 3 cysteines and 1 arginine.</text>
</comment>
<dbReference type="GO" id="GO:0004076">
    <property type="term" value="F:biotin synthase activity"/>
    <property type="evidence" value="ECO:0007669"/>
    <property type="project" value="UniProtKB-UniRule"/>
</dbReference>